<organism evidence="1 2">
    <name type="scientific">Nicotiana tabacum</name>
    <name type="common">Common tobacco</name>
    <dbReference type="NCBI Taxonomy" id="4097"/>
    <lineage>
        <taxon>Eukaryota</taxon>
        <taxon>Viridiplantae</taxon>
        <taxon>Streptophyta</taxon>
        <taxon>Embryophyta</taxon>
        <taxon>Tracheophyta</taxon>
        <taxon>Spermatophyta</taxon>
        <taxon>Magnoliopsida</taxon>
        <taxon>eudicotyledons</taxon>
        <taxon>Gunneridae</taxon>
        <taxon>Pentapetalae</taxon>
        <taxon>asterids</taxon>
        <taxon>lamiids</taxon>
        <taxon>Solanales</taxon>
        <taxon>Solanaceae</taxon>
        <taxon>Nicotianoideae</taxon>
        <taxon>Nicotianeae</taxon>
        <taxon>Nicotiana</taxon>
    </lineage>
</organism>
<reference evidence="2" key="2">
    <citation type="submission" date="2025-08" db="UniProtKB">
        <authorList>
            <consortium name="RefSeq"/>
        </authorList>
    </citation>
    <scope>IDENTIFICATION</scope>
    <source>
        <tissue evidence="2">Leaf</tissue>
    </source>
</reference>
<accession>A0AC58TMY9</accession>
<evidence type="ECO:0000313" key="1">
    <source>
        <dbReference type="Proteomes" id="UP000790787"/>
    </source>
</evidence>
<dbReference type="RefSeq" id="XP_075098594.1">
    <property type="nucleotide sequence ID" value="XM_075242493.1"/>
</dbReference>
<sequence length="709" mass="79373">MATGIASVSGQLHLRKPVYWRSSYGKAQCHSNVILNGMQNQIPWSYWVSKFLRVHRSNYSQCQVKTNWKSHSGTINSCQRDGSTRYFDFAVIGSGIAGLRYALEVAKHGTVAVITKAEPHESNTNYAQGGVSAVLCPMDSVESHMQDTIVAGAYLCDEETVRVVCTEGPERIKELIAMGASFDHGEDGNLHLAREGGHSHRRIVHAADMTGREIERALLEAVFKHPNIHVFQHHFAIDLLTTQDGSDIVCHGVDTINTETQEVIRFISKVTLLASGGAGHTYPSTTNPPATTVYREACSRSQKALRRYEADLQRVTDERNSLTLLLGQREEEIKDLRAELAKAYRDQADLSEQVATGDGMAMAHRAQAVISNMEFVQFHPTALADEGLPIRPTRTRENAFLITEAVRGDGGILYNLDMERFMPMYDERAELAPRDVVARSIDDQLKKRGEKYVLLDISYKPREKVLSHFPNIAAECLRHGLDITQQPIPVVPAAHYMCGGVRAGLEGETNVHGLYVAGEVACTGLHGANRLASNSLLEALVFARRAVQPSIDHMNVSRIDHGASSWWSRPVAPMLLGDTVHGKVIHRTREVRKELQSIMWEYVGIVRSTSRLTAAEKRIRELELEWETYLFQHGWEPTMVGVEACEMRNLFCCANLVVNSALSRHESRGLHYTIDFPHVEESKRLPTIIFPSQRNSSWSSRQLHRQQIC</sequence>
<dbReference type="Proteomes" id="UP000790787">
    <property type="component" value="Chromosome 21"/>
</dbReference>
<gene>
    <name evidence="2" type="primary">LOC107793235</name>
</gene>
<protein>
    <submittedName>
        <fullName evidence="2">L-aspartate oxidase 2-a, chloroplastic-like isoform X1</fullName>
    </submittedName>
</protein>
<proteinExistence type="predicted"/>
<keyword evidence="1" id="KW-1185">Reference proteome</keyword>
<reference evidence="1" key="1">
    <citation type="journal article" date="2014" name="Nat. Commun.">
        <title>The tobacco genome sequence and its comparison with those of tomato and potato.</title>
        <authorList>
            <person name="Sierro N."/>
            <person name="Battey J.N."/>
            <person name="Ouadi S."/>
            <person name="Bakaher N."/>
            <person name="Bovet L."/>
            <person name="Willig A."/>
            <person name="Goepfert S."/>
            <person name="Peitsch M.C."/>
            <person name="Ivanov N.V."/>
        </authorList>
    </citation>
    <scope>NUCLEOTIDE SEQUENCE [LARGE SCALE GENOMIC DNA]</scope>
</reference>
<name>A0AC58TMY9_TOBAC</name>
<evidence type="ECO:0000313" key="2">
    <source>
        <dbReference type="RefSeq" id="XP_075098594.1"/>
    </source>
</evidence>